<dbReference type="AlphaFoldDB" id="A0AAW0K504"/>
<evidence type="ECO:0000256" key="1">
    <source>
        <dbReference type="SAM" id="Phobius"/>
    </source>
</evidence>
<feature type="non-terminal residue" evidence="2">
    <location>
        <position position="1"/>
    </location>
</feature>
<evidence type="ECO:0000313" key="3">
    <source>
        <dbReference type="Proteomes" id="UP000237347"/>
    </source>
</evidence>
<proteinExistence type="predicted"/>
<gene>
    <name evidence="2" type="ORF">CFP56_025297</name>
</gene>
<organism evidence="2 3">
    <name type="scientific">Quercus suber</name>
    <name type="common">Cork oak</name>
    <dbReference type="NCBI Taxonomy" id="58331"/>
    <lineage>
        <taxon>Eukaryota</taxon>
        <taxon>Viridiplantae</taxon>
        <taxon>Streptophyta</taxon>
        <taxon>Embryophyta</taxon>
        <taxon>Tracheophyta</taxon>
        <taxon>Spermatophyta</taxon>
        <taxon>Magnoliopsida</taxon>
        <taxon>eudicotyledons</taxon>
        <taxon>Gunneridae</taxon>
        <taxon>Pentapetalae</taxon>
        <taxon>rosids</taxon>
        <taxon>fabids</taxon>
        <taxon>Fagales</taxon>
        <taxon>Fagaceae</taxon>
        <taxon>Quercus</taxon>
    </lineage>
</organism>
<feature type="transmembrane region" description="Helical" evidence="1">
    <location>
        <begin position="25"/>
        <end position="43"/>
    </location>
</feature>
<keyword evidence="1" id="KW-0812">Transmembrane</keyword>
<reference evidence="2 3" key="1">
    <citation type="journal article" date="2018" name="Sci. Data">
        <title>The draft genome sequence of cork oak.</title>
        <authorList>
            <person name="Ramos A.M."/>
            <person name="Usie A."/>
            <person name="Barbosa P."/>
            <person name="Barros P.M."/>
            <person name="Capote T."/>
            <person name="Chaves I."/>
            <person name="Simoes F."/>
            <person name="Abreu I."/>
            <person name="Carrasquinho I."/>
            <person name="Faro C."/>
            <person name="Guimaraes J.B."/>
            <person name="Mendonca D."/>
            <person name="Nobrega F."/>
            <person name="Rodrigues L."/>
            <person name="Saibo N.J.M."/>
            <person name="Varela M.C."/>
            <person name="Egas C."/>
            <person name="Matos J."/>
            <person name="Miguel C.M."/>
            <person name="Oliveira M.M."/>
            <person name="Ricardo C.P."/>
            <person name="Goncalves S."/>
        </authorList>
    </citation>
    <scope>NUCLEOTIDE SEQUENCE [LARGE SCALE GENOMIC DNA]</scope>
    <source>
        <strain evidence="3">cv. HL8</strain>
    </source>
</reference>
<dbReference type="Proteomes" id="UP000237347">
    <property type="component" value="Unassembled WGS sequence"/>
</dbReference>
<keyword evidence="1" id="KW-1133">Transmembrane helix</keyword>
<evidence type="ECO:0000313" key="2">
    <source>
        <dbReference type="EMBL" id="KAK7833755.1"/>
    </source>
</evidence>
<protein>
    <submittedName>
        <fullName evidence="2">Uncharacterized protein</fullName>
    </submittedName>
</protein>
<comment type="caution">
    <text evidence="2">The sequence shown here is derived from an EMBL/GenBank/DDBJ whole genome shotgun (WGS) entry which is preliminary data.</text>
</comment>
<sequence length="83" mass="9405">SHSNAAVAVTCKNNKTTTFPFVSESLSLLIPVIFIFNFQFSIFQRRDFKSQIPLQITSDIIIQIQALALEIDNQCKILGFKNQ</sequence>
<name>A0AAW0K504_QUESU</name>
<accession>A0AAW0K504</accession>
<dbReference type="EMBL" id="PKMF04000400">
    <property type="protein sequence ID" value="KAK7833755.1"/>
    <property type="molecule type" value="Genomic_DNA"/>
</dbReference>
<keyword evidence="1" id="KW-0472">Membrane</keyword>
<keyword evidence="3" id="KW-1185">Reference proteome</keyword>